<keyword evidence="3" id="KW-1185">Reference proteome</keyword>
<evidence type="ECO:0000313" key="3">
    <source>
        <dbReference type="Proteomes" id="UP001159427"/>
    </source>
</evidence>
<keyword evidence="1" id="KW-0472">Membrane</keyword>
<gene>
    <name evidence="2" type="ORF">PEVE_00018331</name>
</gene>
<name>A0ABN8S9V5_9CNID</name>
<reference evidence="2 3" key="1">
    <citation type="submission" date="2022-05" db="EMBL/GenBank/DDBJ databases">
        <authorList>
            <consortium name="Genoscope - CEA"/>
            <person name="William W."/>
        </authorList>
    </citation>
    <scope>NUCLEOTIDE SEQUENCE [LARGE SCALE GENOMIC DNA]</scope>
</reference>
<keyword evidence="1" id="KW-0812">Transmembrane</keyword>
<dbReference type="EMBL" id="CALNXI010002497">
    <property type="protein sequence ID" value="CAH3188304.1"/>
    <property type="molecule type" value="Genomic_DNA"/>
</dbReference>
<feature type="non-terminal residue" evidence="2">
    <location>
        <position position="105"/>
    </location>
</feature>
<dbReference type="Gene3D" id="1.20.1070.10">
    <property type="entry name" value="Rhodopsin 7-helix transmembrane proteins"/>
    <property type="match status" value="1"/>
</dbReference>
<protein>
    <recommendedName>
        <fullName evidence="4">G-protein coupled receptors family 1 profile domain-containing protein</fullName>
    </recommendedName>
</protein>
<proteinExistence type="predicted"/>
<sequence length="105" mass="11945">MNSADNFYSTFVINCVFNSLLCFTAIVLNIVTIIALNKASSTLPKNFRTLLLTLSVSDLGVGLFVQPLNTARLFMMIEEKDQTRMFEITLKSFYLMGNFLFYTSF</sequence>
<feature type="transmembrane region" description="Helical" evidence="1">
    <location>
        <begin position="12"/>
        <end position="35"/>
    </location>
</feature>
<evidence type="ECO:0000256" key="1">
    <source>
        <dbReference type="SAM" id="Phobius"/>
    </source>
</evidence>
<evidence type="ECO:0000313" key="2">
    <source>
        <dbReference type="EMBL" id="CAH3188304.1"/>
    </source>
</evidence>
<evidence type="ECO:0008006" key="4">
    <source>
        <dbReference type="Google" id="ProtNLM"/>
    </source>
</evidence>
<accession>A0ABN8S9V5</accession>
<organism evidence="2 3">
    <name type="scientific">Porites evermanni</name>
    <dbReference type="NCBI Taxonomy" id="104178"/>
    <lineage>
        <taxon>Eukaryota</taxon>
        <taxon>Metazoa</taxon>
        <taxon>Cnidaria</taxon>
        <taxon>Anthozoa</taxon>
        <taxon>Hexacorallia</taxon>
        <taxon>Scleractinia</taxon>
        <taxon>Fungiina</taxon>
        <taxon>Poritidae</taxon>
        <taxon>Porites</taxon>
    </lineage>
</organism>
<dbReference type="Proteomes" id="UP001159427">
    <property type="component" value="Unassembled WGS sequence"/>
</dbReference>
<feature type="transmembrane region" description="Helical" evidence="1">
    <location>
        <begin position="47"/>
        <end position="65"/>
    </location>
</feature>
<comment type="caution">
    <text evidence="2">The sequence shown here is derived from an EMBL/GenBank/DDBJ whole genome shotgun (WGS) entry which is preliminary data.</text>
</comment>
<keyword evidence="1" id="KW-1133">Transmembrane helix</keyword>